<feature type="compositionally biased region" description="Low complexity" evidence="7">
    <location>
        <begin position="285"/>
        <end position="296"/>
    </location>
</feature>
<dbReference type="InterPro" id="IPR049899">
    <property type="entry name" value="Znf_C2HC_C3H"/>
</dbReference>
<feature type="non-terminal residue" evidence="9">
    <location>
        <position position="543"/>
    </location>
</feature>
<evidence type="ECO:0000313" key="10">
    <source>
        <dbReference type="Proteomes" id="UP001497623"/>
    </source>
</evidence>
<accession>A0AAV2REU2</accession>
<feature type="compositionally biased region" description="Low complexity" evidence="7">
    <location>
        <begin position="65"/>
        <end position="78"/>
    </location>
</feature>
<feature type="compositionally biased region" description="Basic residues" evidence="7">
    <location>
        <begin position="310"/>
        <end position="319"/>
    </location>
</feature>
<keyword evidence="5" id="KW-0175">Coiled coil</keyword>
<proteinExistence type="inferred from homology"/>
<dbReference type="Pfam" id="PF13913">
    <property type="entry name" value="zf-C2HC_2"/>
    <property type="match status" value="2"/>
</dbReference>
<feature type="compositionally biased region" description="Polar residues" evidence="7">
    <location>
        <begin position="388"/>
        <end position="405"/>
    </location>
</feature>
<keyword evidence="2" id="KW-0479">Metal-binding</keyword>
<keyword evidence="10" id="KW-1185">Reference proteome</keyword>
<comment type="similarity">
    <text evidence="1">Belongs to the ZC2HC1 family.</text>
</comment>
<evidence type="ECO:0000313" key="9">
    <source>
        <dbReference type="EMBL" id="CAL4122587.1"/>
    </source>
</evidence>
<dbReference type="PROSITE" id="PS52027">
    <property type="entry name" value="ZF_C2HC_C3H"/>
    <property type="match status" value="2"/>
</dbReference>
<gene>
    <name evidence="9" type="ORF">MNOR_LOCUS23309</name>
</gene>
<dbReference type="InterPro" id="IPR026104">
    <property type="entry name" value="ZNF_C2HC_dom_1C"/>
</dbReference>
<evidence type="ECO:0000256" key="3">
    <source>
        <dbReference type="ARBA" id="ARBA00022771"/>
    </source>
</evidence>
<feature type="domain" description="C2HC/C3H-type" evidence="8">
    <location>
        <begin position="415"/>
        <end position="444"/>
    </location>
</feature>
<protein>
    <recommendedName>
        <fullName evidence="8">C2HC/C3H-type domain-containing protein</fullName>
    </recommendedName>
</protein>
<dbReference type="EMBL" id="CAXKWB010020435">
    <property type="protein sequence ID" value="CAL4122587.1"/>
    <property type="molecule type" value="Genomic_DNA"/>
</dbReference>
<feature type="region of interest" description="Disordered" evidence="7">
    <location>
        <begin position="55"/>
        <end position="412"/>
    </location>
</feature>
<dbReference type="PANTHER" id="PTHR14649">
    <property type="entry name" value="ZINC FINGER C2HC DOMAIN-CONTAINING PROTEIN 1C"/>
    <property type="match status" value="1"/>
</dbReference>
<keyword evidence="3 6" id="KW-0863">Zinc-finger</keyword>
<feature type="compositionally biased region" description="Polar residues" evidence="7">
    <location>
        <begin position="297"/>
        <end position="309"/>
    </location>
</feature>
<reference evidence="9 10" key="1">
    <citation type="submission" date="2024-05" db="EMBL/GenBank/DDBJ databases">
        <authorList>
            <person name="Wallberg A."/>
        </authorList>
    </citation>
    <scope>NUCLEOTIDE SEQUENCE [LARGE SCALE GENOMIC DNA]</scope>
</reference>
<evidence type="ECO:0000256" key="2">
    <source>
        <dbReference type="ARBA" id="ARBA00022723"/>
    </source>
</evidence>
<organism evidence="9 10">
    <name type="scientific">Meganyctiphanes norvegica</name>
    <name type="common">Northern krill</name>
    <name type="synonym">Thysanopoda norvegica</name>
    <dbReference type="NCBI Taxonomy" id="48144"/>
    <lineage>
        <taxon>Eukaryota</taxon>
        <taxon>Metazoa</taxon>
        <taxon>Ecdysozoa</taxon>
        <taxon>Arthropoda</taxon>
        <taxon>Crustacea</taxon>
        <taxon>Multicrustacea</taxon>
        <taxon>Malacostraca</taxon>
        <taxon>Eumalacostraca</taxon>
        <taxon>Eucarida</taxon>
        <taxon>Euphausiacea</taxon>
        <taxon>Euphausiidae</taxon>
        <taxon>Meganyctiphanes</taxon>
    </lineage>
</organism>
<evidence type="ECO:0000259" key="8">
    <source>
        <dbReference type="PROSITE" id="PS52027"/>
    </source>
</evidence>
<dbReference type="AlphaFoldDB" id="A0AAV2REU2"/>
<evidence type="ECO:0000256" key="5">
    <source>
        <dbReference type="ARBA" id="ARBA00023054"/>
    </source>
</evidence>
<evidence type="ECO:0000256" key="1">
    <source>
        <dbReference type="ARBA" id="ARBA00010843"/>
    </source>
</evidence>
<evidence type="ECO:0000256" key="7">
    <source>
        <dbReference type="SAM" id="MobiDB-lite"/>
    </source>
</evidence>
<feature type="domain" description="C2HC/C3H-type" evidence="8">
    <location>
        <begin position="513"/>
        <end position="542"/>
    </location>
</feature>
<dbReference type="Proteomes" id="UP001497623">
    <property type="component" value="Unassembled WGS sequence"/>
</dbReference>
<comment type="caution">
    <text evidence="9">The sequence shown here is derived from an EMBL/GenBank/DDBJ whole genome shotgun (WGS) entry which is preliminary data.</text>
</comment>
<dbReference type="Gene3D" id="3.30.160.60">
    <property type="entry name" value="Classic Zinc Finger"/>
    <property type="match status" value="2"/>
</dbReference>
<keyword evidence="4" id="KW-0862">Zinc</keyword>
<evidence type="ECO:0000256" key="6">
    <source>
        <dbReference type="PROSITE-ProRule" id="PRU01371"/>
    </source>
</evidence>
<dbReference type="GO" id="GO:0008270">
    <property type="term" value="F:zinc ion binding"/>
    <property type="evidence" value="ECO:0007669"/>
    <property type="project" value="UniProtKB-KW"/>
</dbReference>
<name>A0AAV2REU2_MEGNR</name>
<feature type="compositionally biased region" description="Polar residues" evidence="7">
    <location>
        <begin position="268"/>
        <end position="283"/>
    </location>
</feature>
<dbReference type="PANTHER" id="PTHR14649:SF1">
    <property type="entry name" value="ZINC FINGER C2HC DOMAIN-CONTAINING PROTEIN 1C"/>
    <property type="match status" value="1"/>
</dbReference>
<sequence length="543" mass="60049">MSEFSKSFDSNEDSLMPNNNNVRRLVLVAARLQAQLMVEKESRLLEMAARHEAQREGTIQRVTRSSGSSLSSSLSSIGSTGGQGRVRKLFEERRSNGYNHSPVGWDKSYPLEPVRGGGSGGSGGRPPPGGGRQMKGVVRNNRGVSVDRAPQYQETTAMKRSRSHATLQRPVDPRSPPRNLRPPIGRTLSHHKSTSSLLDANQNYSGGRGSSGSSSGIYSREHSRDTSPASSPPPPANRFGYRANSRDRSSSRGPSPSPPLNRSPRKSINSLDPQRNNTITRNNHMSRQSSQESMSMTNPKPSSYQYQQNKRNRIHKQCKPKQTPRTPSMPLDQPAKPIARPVETQQKRGGLFNGSPATTRVEDVVDSPPKPPLRSKPKPPLKPKPQTRVANTPTPMTQKPSQQDVPLQDKPVPKGMAKCKICGRNFNDDRIEKHVGICAKSAAKAKKKKVYDPAKMRTKGTEAEKYVARGEHLKEHPKPKKVDWRKKHEDFIATVRAAKGIEGYEAPPMDTSDYVQCPHCGRKFNEGVADRHIPKCSSIKSNK</sequence>
<feature type="compositionally biased region" description="Gly residues" evidence="7">
    <location>
        <begin position="115"/>
        <end position="124"/>
    </location>
</feature>
<evidence type="ECO:0000256" key="4">
    <source>
        <dbReference type="ARBA" id="ARBA00022833"/>
    </source>
</evidence>